<dbReference type="GO" id="GO:0003676">
    <property type="term" value="F:nucleic acid binding"/>
    <property type="evidence" value="ECO:0007669"/>
    <property type="project" value="InterPro"/>
</dbReference>
<dbReference type="InterPro" id="IPR036397">
    <property type="entry name" value="RNaseH_sf"/>
</dbReference>
<dbReference type="InterPro" id="IPR012337">
    <property type="entry name" value="RNaseH-like_sf"/>
</dbReference>
<protein>
    <recommendedName>
        <fullName evidence="2">DNA-directed DNA polymerase</fullName>
    </recommendedName>
</protein>
<sequence>MKGKIAHLLRANKTTENPAQFLFFDTETDEVSINTTSKYHKLKLGWACYWQRRPEGVKDTIIWKYFDTPKVFWDFLNSRVRSKTKLYVIAHNVIFDFTVMQGLKYLPKYDFKLTHLFEKSRVFIAVYKSDKKKIVFLDNLNFFKTALRKLGYSVGLKKKSIDFNSCSKKELSQYCKTDVEILLKCWQKWIKFRFDNNLGNFGVTIAQQALRTYTHRFMPADIFIHDQATTSEFEREAYFGGRG</sequence>
<name>X1TMJ0_9ZZZZ</name>
<proteinExistence type="predicted"/>
<comment type="caution">
    <text evidence="1">The sequence shown here is derived from an EMBL/GenBank/DDBJ whole genome shotgun (WGS) entry which is preliminary data.</text>
</comment>
<reference evidence="1" key="1">
    <citation type="journal article" date="2014" name="Front. Microbiol.">
        <title>High frequency of phylogenetically diverse reductive dehalogenase-homologous genes in deep subseafloor sedimentary metagenomes.</title>
        <authorList>
            <person name="Kawai M."/>
            <person name="Futagami T."/>
            <person name="Toyoda A."/>
            <person name="Takaki Y."/>
            <person name="Nishi S."/>
            <person name="Hori S."/>
            <person name="Arai W."/>
            <person name="Tsubouchi T."/>
            <person name="Morono Y."/>
            <person name="Uchiyama I."/>
            <person name="Ito T."/>
            <person name="Fujiyama A."/>
            <person name="Inagaki F."/>
            <person name="Takami H."/>
        </authorList>
    </citation>
    <scope>NUCLEOTIDE SEQUENCE</scope>
    <source>
        <strain evidence="1">Expedition CK06-06</strain>
    </source>
</reference>
<dbReference type="Gene3D" id="3.30.420.10">
    <property type="entry name" value="Ribonuclease H-like superfamily/Ribonuclease H"/>
    <property type="match status" value="1"/>
</dbReference>
<dbReference type="EMBL" id="BARW01019201">
    <property type="protein sequence ID" value="GAI92581.1"/>
    <property type="molecule type" value="Genomic_DNA"/>
</dbReference>
<evidence type="ECO:0008006" key="2">
    <source>
        <dbReference type="Google" id="ProtNLM"/>
    </source>
</evidence>
<evidence type="ECO:0000313" key="1">
    <source>
        <dbReference type="EMBL" id="GAI92581.1"/>
    </source>
</evidence>
<dbReference type="SUPFAM" id="SSF53098">
    <property type="entry name" value="Ribonuclease H-like"/>
    <property type="match status" value="1"/>
</dbReference>
<dbReference type="AlphaFoldDB" id="X1TMJ0"/>
<gene>
    <name evidence="1" type="ORF">S12H4_32714</name>
</gene>
<accession>X1TMJ0</accession>
<organism evidence="1">
    <name type="scientific">marine sediment metagenome</name>
    <dbReference type="NCBI Taxonomy" id="412755"/>
    <lineage>
        <taxon>unclassified sequences</taxon>
        <taxon>metagenomes</taxon>
        <taxon>ecological metagenomes</taxon>
    </lineage>
</organism>